<dbReference type="FunFam" id="3.30.160.20:FF:000006">
    <property type="entry name" value="interleukin enhancer-binding factor 3 isoform X2"/>
    <property type="match status" value="1"/>
</dbReference>
<feature type="compositionally biased region" description="Acidic residues" evidence="7">
    <location>
        <begin position="177"/>
        <end position="186"/>
    </location>
</feature>
<keyword evidence="2" id="KW-0963">Cytoplasm</keyword>
<dbReference type="Proteomes" id="UP000264840">
    <property type="component" value="Unplaced"/>
</dbReference>
<feature type="region of interest" description="Disordered" evidence="7">
    <location>
        <begin position="172"/>
        <end position="204"/>
    </location>
</feature>
<organism evidence="10 11">
    <name type="scientific">Haplochromis burtoni</name>
    <name type="common">Burton's mouthbrooder</name>
    <name type="synonym">Chromis burtoni</name>
    <dbReference type="NCBI Taxonomy" id="8153"/>
    <lineage>
        <taxon>Eukaryota</taxon>
        <taxon>Metazoa</taxon>
        <taxon>Chordata</taxon>
        <taxon>Craniata</taxon>
        <taxon>Vertebrata</taxon>
        <taxon>Euteleostomi</taxon>
        <taxon>Actinopterygii</taxon>
        <taxon>Neopterygii</taxon>
        <taxon>Teleostei</taxon>
        <taxon>Neoteleostei</taxon>
        <taxon>Acanthomorphata</taxon>
        <taxon>Ovalentaria</taxon>
        <taxon>Cichlomorphae</taxon>
        <taxon>Cichliformes</taxon>
        <taxon>Cichlidae</taxon>
        <taxon>African cichlids</taxon>
        <taxon>Pseudocrenilabrinae</taxon>
        <taxon>Haplochromini</taxon>
        <taxon>Haplochromis</taxon>
    </lineage>
</organism>
<dbReference type="RefSeq" id="XP_042070173.1">
    <property type="nucleotide sequence ID" value="XM_042214239.1"/>
</dbReference>
<dbReference type="Gene3D" id="3.30.160.20">
    <property type="match status" value="2"/>
</dbReference>
<dbReference type="InterPro" id="IPR049402">
    <property type="entry name" value="DZF_dom_C"/>
</dbReference>
<evidence type="ECO:0000256" key="1">
    <source>
        <dbReference type="ARBA" id="ARBA00004496"/>
    </source>
</evidence>
<dbReference type="SMART" id="SM00358">
    <property type="entry name" value="DSRM"/>
    <property type="match status" value="2"/>
</dbReference>
<keyword evidence="4 6" id="KW-0694">RNA-binding</keyword>
<dbReference type="GO" id="GO:0071011">
    <property type="term" value="C:precatalytic spliceosome"/>
    <property type="evidence" value="ECO:0007669"/>
    <property type="project" value="TreeGrafter"/>
</dbReference>
<keyword evidence="11" id="KW-1185">Reference proteome</keyword>
<feature type="region of interest" description="Disordered" evidence="7">
    <location>
        <begin position="465"/>
        <end position="513"/>
    </location>
</feature>
<feature type="region of interest" description="Disordered" evidence="7">
    <location>
        <begin position="577"/>
        <end position="596"/>
    </location>
</feature>
<dbReference type="Pfam" id="PF20965">
    <property type="entry name" value="DZF_C"/>
    <property type="match status" value="1"/>
</dbReference>
<name>A0A3Q2W206_HAPBU</name>
<dbReference type="STRING" id="8153.ENSHBUP00000018651"/>
<feature type="domain" description="DRBM" evidence="8">
    <location>
        <begin position="510"/>
        <end position="576"/>
    </location>
</feature>
<dbReference type="InterPro" id="IPR049401">
    <property type="entry name" value="DZF_dom_N"/>
</dbReference>
<protein>
    <submittedName>
        <fullName evidence="10">Spermatid perinuclear RNA-binding protein-like</fullName>
    </submittedName>
</protein>
<reference evidence="10" key="2">
    <citation type="submission" date="2025-09" db="UniProtKB">
        <authorList>
            <consortium name="Ensembl"/>
        </authorList>
    </citation>
    <scope>IDENTIFICATION</scope>
</reference>
<dbReference type="Pfam" id="PF07528">
    <property type="entry name" value="DZF_N"/>
    <property type="match status" value="1"/>
</dbReference>
<dbReference type="SUPFAM" id="SSF54768">
    <property type="entry name" value="dsRNA-binding domain-like"/>
    <property type="match status" value="2"/>
</dbReference>
<keyword evidence="5" id="KW-0238">DNA-binding</keyword>
<feature type="domain" description="DZF" evidence="9">
    <location>
        <begin position="5"/>
        <end position="369"/>
    </location>
</feature>
<dbReference type="Pfam" id="PF00035">
    <property type="entry name" value="dsrm"/>
    <property type="match status" value="2"/>
</dbReference>
<dbReference type="GO" id="GO:0005737">
    <property type="term" value="C:cytoplasm"/>
    <property type="evidence" value="ECO:0007669"/>
    <property type="project" value="UniProtKB-SubCell"/>
</dbReference>
<evidence type="ECO:0000313" key="11">
    <source>
        <dbReference type="Proteomes" id="UP000264840"/>
    </source>
</evidence>
<reference evidence="10" key="1">
    <citation type="submission" date="2025-08" db="UniProtKB">
        <authorList>
            <consortium name="Ensembl"/>
        </authorList>
    </citation>
    <scope>IDENTIFICATION</scope>
</reference>
<dbReference type="FunFam" id="3.30.460.10:FF:000003">
    <property type="entry name" value="interleukin enhancer-binding factor 3 isoform X2"/>
    <property type="match status" value="1"/>
</dbReference>
<evidence type="ECO:0000256" key="2">
    <source>
        <dbReference type="ARBA" id="ARBA00022490"/>
    </source>
</evidence>
<evidence type="ECO:0000256" key="6">
    <source>
        <dbReference type="PROSITE-ProRule" id="PRU00266"/>
    </source>
</evidence>
<dbReference type="GO" id="GO:0003727">
    <property type="term" value="F:single-stranded RNA binding"/>
    <property type="evidence" value="ECO:0007669"/>
    <property type="project" value="TreeGrafter"/>
</dbReference>
<dbReference type="Gene3D" id="1.10.1410.40">
    <property type="match status" value="1"/>
</dbReference>
<proteinExistence type="predicted"/>
<keyword evidence="3" id="KW-0677">Repeat</keyword>
<evidence type="ECO:0000259" key="9">
    <source>
        <dbReference type="PROSITE" id="PS51703"/>
    </source>
</evidence>
<dbReference type="Ensembl" id="ENSHBUT00000027755.1">
    <property type="protein sequence ID" value="ENSHBUP00000018651.1"/>
    <property type="gene ID" value="ENSHBUG00000020745.1"/>
</dbReference>
<dbReference type="FunFam" id="3.30.160.20:FF:000008">
    <property type="entry name" value="interleukin enhancer-binding factor 3 isoform X2"/>
    <property type="match status" value="1"/>
</dbReference>
<dbReference type="InterPro" id="IPR043519">
    <property type="entry name" value="NT_sf"/>
</dbReference>
<dbReference type="InterPro" id="IPR006561">
    <property type="entry name" value="DZF_dom"/>
</dbReference>
<evidence type="ECO:0000256" key="5">
    <source>
        <dbReference type="ARBA" id="ARBA00023125"/>
    </source>
</evidence>
<evidence type="ECO:0000259" key="8">
    <source>
        <dbReference type="PROSITE" id="PS50137"/>
    </source>
</evidence>
<dbReference type="GeneTree" id="ENSGT00940000154687"/>
<comment type="subcellular location">
    <subcellularLocation>
        <location evidence="1">Cytoplasm</location>
    </subcellularLocation>
</comment>
<evidence type="ECO:0000256" key="7">
    <source>
        <dbReference type="SAM" id="MobiDB-lite"/>
    </source>
</evidence>
<evidence type="ECO:0000256" key="4">
    <source>
        <dbReference type="ARBA" id="ARBA00022884"/>
    </source>
</evidence>
<feature type="domain" description="DRBM" evidence="8">
    <location>
        <begin position="390"/>
        <end position="456"/>
    </location>
</feature>
<dbReference type="GO" id="GO:0003725">
    <property type="term" value="F:double-stranded RNA binding"/>
    <property type="evidence" value="ECO:0007669"/>
    <property type="project" value="TreeGrafter"/>
</dbReference>
<dbReference type="InterPro" id="IPR014720">
    <property type="entry name" value="dsRBD_dom"/>
</dbReference>
<dbReference type="AlphaFoldDB" id="A0A3Q2W206"/>
<dbReference type="SMART" id="SM00572">
    <property type="entry name" value="DZF"/>
    <property type="match status" value="1"/>
</dbReference>
<evidence type="ECO:0000256" key="3">
    <source>
        <dbReference type="ARBA" id="ARBA00022737"/>
    </source>
</evidence>
<evidence type="ECO:0000313" key="10">
    <source>
        <dbReference type="Ensembl" id="ENSHBUP00000018651.1"/>
    </source>
</evidence>
<dbReference type="GeneID" id="102306077"/>
<feature type="compositionally biased region" description="Basic and acidic residues" evidence="7">
    <location>
        <begin position="469"/>
        <end position="481"/>
    </location>
</feature>
<sequence length="678" mass="74141">MRSFRSFANDDRHVMAKHASIYPAPEELEAVQTLVSTVEGALKKVSDWMDDLSKSSGKTSTNNEAGDDTVEEDAAEKKLDAASVLCGVTRVGLVAKGLLIKGDMDLELVLMCREKPTKLLLYTISANLPLQIQTMTDDKYEVRSCVPEAAIQVCTTKDPHLTLKITLSSLAMRDEQSATEEEEGEQDADKRRQEEEEEEEEDVLDRQKCQAALASLRHAKWFQARVTDLKSCVIVLRILRDMCNRLPVWQPLKGWPLELICEKAIATCNRPLGPGEALRRVIECIASGILLPGGPGVHDPCEREPMDVLSDLSAQQADAITHSAQHALRLLAFGQLYKVLNMDPLPASKPSPRLLEGGCQKRLREDIGSDDRDFIKRMKVLDWRMTDPNHPMNALMRLNQIHPGLQYRLLSQSGPVHAPVFTMSVEIQGTTYQATGNSKRTAKLQVALKALQALGYVLGSDGDVDSLSADEKSDGEGKNDRMSTSSSSTSITSSTDTQESRAPGPILTAGGKNPVMELNEKRRGLKYELISESGSSYDKRFIIEVEVDKQVFRGTGPNKKVAKASAALAALNSLFSGSKSTTNKKKRPNPPPKRPVASVLTLPALAARPPRVPIIPRAPYISTPPAHGYIPPGFGAPYGYSPAGALPAYGGLYIDSAYYQPQTIATPIIIHLGPQDLF</sequence>
<feature type="compositionally biased region" description="Low complexity" evidence="7">
    <location>
        <begin position="483"/>
        <end position="497"/>
    </location>
</feature>
<dbReference type="Gene3D" id="3.30.460.10">
    <property type="entry name" value="Beta Polymerase, domain 2"/>
    <property type="match status" value="1"/>
</dbReference>
<dbReference type="PROSITE" id="PS51703">
    <property type="entry name" value="DZF"/>
    <property type="match status" value="1"/>
</dbReference>
<dbReference type="PANTHER" id="PTHR45762">
    <property type="entry name" value="ZINC FINGER RNA-BINDING PROTEIN"/>
    <property type="match status" value="1"/>
</dbReference>
<dbReference type="PROSITE" id="PS50137">
    <property type="entry name" value="DS_RBD"/>
    <property type="match status" value="2"/>
</dbReference>
<dbReference type="FunFam" id="1.10.1410.40:FF:000001">
    <property type="entry name" value="interleukin enhancer-binding factor 3 isoform X1"/>
    <property type="match status" value="1"/>
</dbReference>
<dbReference type="PANTHER" id="PTHR45762:SF1">
    <property type="entry name" value="SPERMATID PERINUCLEAR RNA-BINDING PROTEIN"/>
    <property type="match status" value="1"/>
</dbReference>
<dbReference type="GO" id="GO:0003677">
    <property type="term" value="F:DNA binding"/>
    <property type="evidence" value="ECO:0007669"/>
    <property type="project" value="UniProtKB-KW"/>
</dbReference>
<accession>A0A3Q2W206</accession>